<dbReference type="NCBIfam" id="TIGR02937">
    <property type="entry name" value="sigma70-ECF"/>
    <property type="match status" value="1"/>
</dbReference>
<dbReference type="Pfam" id="PF04545">
    <property type="entry name" value="Sigma70_r4"/>
    <property type="match status" value="1"/>
</dbReference>
<dbReference type="CDD" id="cd06171">
    <property type="entry name" value="Sigma70_r4"/>
    <property type="match status" value="1"/>
</dbReference>
<dbReference type="NCBIfam" id="TIGR02479">
    <property type="entry name" value="FliA_WhiG"/>
    <property type="match status" value="1"/>
</dbReference>
<keyword evidence="4" id="KW-0804">Transcription</keyword>
<dbReference type="InterPro" id="IPR012845">
    <property type="entry name" value="RNA_pol_sigma_FliA_WhiG"/>
</dbReference>
<dbReference type="EMBL" id="AP021874">
    <property type="protein sequence ID" value="BBO66777.1"/>
    <property type="molecule type" value="Genomic_DNA"/>
</dbReference>
<dbReference type="Pfam" id="PF04539">
    <property type="entry name" value="Sigma70_r3"/>
    <property type="match status" value="1"/>
</dbReference>
<evidence type="ECO:0000256" key="2">
    <source>
        <dbReference type="ARBA" id="ARBA00023082"/>
    </source>
</evidence>
<keyword evidence="2" id="KW-0731">Sigma factor</keyword>
<organism evidence="6 7">
    <name type="scientific">Desulfosarcina alkanivorans</name>
    <dbReference type="NCBI Taxonomy" id="571177"/>
    <lineage>
        <taxon>Bacteria</taxon>
        <taxon>Pseudomonadati</taxon>
        <taxon>Thermodesulfobacteriota</taxon>
        <taxon>Desulfobacteria</taxon>
        <taxon>Desulfobacterales</taxon>
        <taxon>Desulfosarcinaceae</taxon>
        <taxon>Desulfosarcina</taxon>
    </lineage>
</organism>
<dbReference type="InterPro" id="IPR000943">
    <property type="entry name" value="RNA_pol_sigma70"/>
</dbReference>
<dbReference type="InterPro" id="IPR013325">
    <property type="entry name" value="RNA_pol_sigma_r2"/>
</dbReference>
<keyword evidence="3" id="KW-0238">DNA-binding</keyword>
<evidence type="ECO:0000256" key="3">
    <source>
        <dbReference type="ARBA" id="ARBA00023125"/>
    </source>
</evidence>
<dbReference type="PRINTS" id="PR00046">
    <property type="entry name" value="SIGMA70FCT"/>
</dbReference>
<dbReference type="AlphaFoldDB" id="A0A5K7YQ85"/>
<dbReference type="Proteomes" id="UP000427906">
    <property type="component" value="Chromosome"/>
</dbReference>
<dbReference type="NCBIfam" id="NF005413">
    <property type="entry name" value="PRK06986.1"/>
    <property type="match status" value="1"/>
</dbReference>
<evidence type="ECO:0000313" key="7">
    <source>
        <dbReference type="Proteomes" id="UP000427906"/>
    </source>
</evidence>
<dbReference type="GO" id="GO:0003677">
    <property type="term" value="F:DNA binding"/>
    <property type="evidence" value="ECO:0007669"/>
    <property type="project" value="UniProtKB-KW"/>
</dbReference>
<dbReference type="SUPFAM" id="SSF88659">
    <property type="entry name" value="Sigma3 and sigma4 domains of RNA polymerase sigma factors"/>
    <property type="match status" value="2"/>
</dbReference>
<dbReference type="Gene3D" id="1.20.140.160">
    <property type="match status" value="1"/>
</dbReference>
<sequence length="252" mass="28864">MDLAQSREENFGKDSHLLRNQIVNEYLPYVKRIVNRIAVHLPATIEVDDLINVGIIGLIQAIERYDPTRDNKFITYAVFRIKGAVLSELRSRDFLGRTTRRKIRDLEKAYLKLEQKLGREVSDEELAEEMDMDLEQLYKVKRMSSISFVSFEEIGCTSQHDTALATGSLAYGDADDALSLTTMKEIKSTIAKNIDLLPEKERLVVSLYYSDELTMKEIGKVMNITESRVSQIHAQAIIHLRGKLRREGLLED</sequence>
<reference evidence="6 7" key="1">
    <citation type="submission" date="2019-11" db="EMBL/GenBank/DDBJ databases">
        <title>Comparative genomics of hydrocarbon-degrading Desulfosarcina strains.</title>
        <authorList>
            <person name="Watanabe M."/>
            <person name="Kojima H."/>
            <person name="Fukui M."/>
        </authorList>
    </citation>
    <scope>NUCLEOTIDE SEQUENCE [LARGE SCALE GENOMIC DNA]</scope>
    <source>
        <strain evidence="6 7">PL12</strain>
    </source>
</reference>
<dbReference type="InterPro" id="IPR007630">
    <property type="entry name" value="RNA_pol_sigma70_r4"/>
</dbReference>
<gene>
    <name evidence="6" type="primary">whiG</name>
    <name evidence="6" type="ORF">DSCA_07070</name>
</gene>
<feature type="domain" description="RNA polymerase sigma-70" evidence="5">
    <location>
        <begin position="214"/>
        <end position="240"/>
    </location>
</feature>
<dbReference type="GO" id="GO:0016987">
    <property type="term" value="F:sigma factor activity"/>
    <property type="evidence" value="ECO:0007669"/>
    <property type="project" value="UniProtKB-KW"/>
</dbReference>
<dbReference type="InterPro" id="IPR007627">
    <property type="entry name" value="RNA_pol_sigma70_r2"/>
</dbReference>
<dbReference type="GO" id="GO:0003899">
    <property type="term" value="F:DNA-directed RNA polymerase activity"/>
    <property type="evidence" value="ECO:0007669"/>
    <property type="project" value="InterPro"/>
</dbReference>
<dbReference type="KEGG" id="dalk:DSCA_07070"/>
<keyword evidence="1" id="KW-0805">Transcription regulation</keyword>
<dbReference type="RefSeq" id="WP_155315110.1">
    <property type="nucleotide sequence ID" value="NZ_AP021874.1"/>
</dbReference>
<dbReference type="InterPro" id="IPR013324">
    <property type="entry name" value="RNA_pol_sigma_r3/r4-like"/>
</dbReference>
<dbReference type="Pfam" id="PF04542">
    <property type="entry name" value="Sigma70_r2"/>
    <property type="match status" value="1"/>
</dbReference>
<dbReference type="PROSITE" id="PS00716">
    <property type="entry name" value="SIGMA70_2"/>
    <property type="match status" value="1"/>
</dbReference>
<name>A0A5K7YQ85_9BACT</name>
<evidence type="ECO:0000256" key="4">
    <source>
        <dbReference type="ARBA" id="ARBA00023163"/>
    </source>
</evidence>
<dbReference type="Gene3D" id="1.10.1740.10">
    <property type="match status" value="1"/>
</dbReference>
<evidence type="ECO:0000256" key="1">
    <source>
        <dbReference type="ARBA" id="ARBA00023015"/>
    </source>
</evidence>
<evidence type="ECO:0000259" key="5">
    <source>
        <dbReference type="PROSITE" id="PS00716"/>
    </source>
</evidence>
<dbReference type="OrthoDB" id="9799825at2"/>
<dbReference type="InterPro" id="IPR007624">
    <property type="entry name" value="RNA_pol_sigma70_r3"/>
</dbReference>
<dbReference type="InterPro" id="IPR014284">
    <property type="entry name" value="RNA_pol_sigma-70_dom"/>
</dbReference>
<dbReference type="PANTHER" id="PTHR30385">
    <property type="entry name" value="SIGMA FACTOR F FLAGELLAR"/>
    <property type="match status" value="1"/>
</dbReference>
<dbReference type="PIRSF" id="PIRSF000770">
    <property type="entry name" value="RNA_pol_sigma-SigE/K"/>
    <property type="match status" value="1"/>
</dbReference>
<keyword evidence="7" id="KW-1185">Reference proteome</keyword>
<dbReference type="SUPFAM" id="SSF88946">
    <property type="entry name" value="Sigma2 domain of RNA polymerase sigma factors"/>
    <property type="match status" value="1"/>
</dbReference>
<accession>A0A5K7YQ85</accession>
<dbReference type="PANTHER" id="PTHR30385:SF7">
    <property type="entry name" value="RNA POLYMERASE SIGMA FACTOR FLIA"/>
    <property type="match status" value="1"/>
</dbReference>
<protein>
    <submittedName>
        <fullName evidence="6">RNA polymerase sigma factor WhiG</fullName>
    </submittedName>
</protein>
<evidence type="ECO:0000313" key="6">
    <source>
        <dbReference type="EMBL" id="BBO66777.1"/>
    </source>
</evidence>
<proteinExistence type="predicted"/>
<dbReference type="GO" id="GO:0006352">
    <property type="term" value="P:DNA-templated transcription initiation"/>
    <property type="evidence" value="ECO:0007669"/>
    <property type="project" value="InterPro"/>
</dbReference>